<dbReference type="PROSITE" id="PS50853">
    <property type="entry name" value="FN3"/>
    <property type="match status" value="2"/>
</dbReference>
<feature type="domain" description="Fibronectin type-III" evidence="2">
    <location>
        <begin position="100"/>
        <end position="196"/>
    </location>
</feature>
<keyword evidence="1" id="KW-0677">Repeat</keyword>
<feature type="non-terminal residue" evidence="3">
    <location>
        <position position="253"/>
    </location>
</feature>
<dbReference type="SUPFAM" id="SSF49265">
    <property type="entry name" value="Fibronectin type III"/>
    <property type="match status" value="1"/>
</dbReference>
<evidence type="ECO:0000256" key="1">
    <source>
        <dbReference type="ARBA" id="ARBA00022737"/>
    </source>
</evidence>
<protein>
    <recommendedName>
        <fullName evidence="2">Fibronectin type-III domain-containing protein</fullName>
    </recommendedName>
</protein>
<evidence type="ECO:0000313" key="3">
    <source>
        <dbReference type="EMBL" id="SVE02155.1"/>
    </source>
</evidence>
<dbReference type="Gene3D" id="2.60.40.10">
    <property type="entry name" value="Immunoglobulins"/>
    <property type="match status" value="2"/>
</dbReference>
<gene>
    <name evidence="3" type="ORF">METZ01_LOCUS455009</name>
</gene>
<dbReference type="InterPro" id="IPR003961">
    <property type="entry name" value="FN3_dom"/>
</dbReference>
<dbReference type="EMBL" id="UINC01188776">
    <property type="protein sequence ID" value="SVE02155.1"/>
    <property type="molecule type" value="Genomic_DNA"/>
</dbReference>
<feature type="domain" description="Fibronectin type-III" evidence="2">
    <location>
        <begin position="1"/>
        <end position="99"/>
    </location>
</feature>
<feature type="non-terminal residue" evidence="3">
    <location>
        <position position="1"/>
    </location>
</feature>
<dbReference type="InterPro" id="IPR013783">
    <property type="entry name" value="Ig-like_fold"/>
</dbReference>
<dbReference type="Pfam" id="PF00041">
    <property type="entry name" value="fn3"/>
    <property type="match status" value="1"/>
</dbReference>
<sequence>PLNVAVTDGATLLDAFISWTAPADNGGTAITEYKIERSITSASSGFNPITTTTSLSYEDTGLGQQTQYWYRVLAVNSVGADQTNGYSTVETYTTPTPPSSPSNLVVEPLGIHNNAAKLDWTAPANTYGWTITGYLIERNVNGAGWQTALNTSGTGTSATDTLLIVGNVYDYRVFAITQAGTSANPTNMASIEMLDISFTLTATAIGGNTIELIPTITFNDGVPFPTLTKIRIYENSAFLQSHDLSEYFSTQGT</sequence>
<dbReference type="InterPro" id="IPR036116">
    <property type="entry name" value="FN3_sf"/>
</dbReference>
<accession>A0A383A4L2</accession>
<dbReference type="InterPro" id="IPR050964">
    <property type="entry name" value="Striated_Muscle_Regulatory"/>
</dbReference>
<evidence type="ECO:0000259" key="2">
    <source>
        <dbReference type="PROSITE" id="PS50853"/>
    </source>
</evidence>
<dbReference type="SMART" id="SM00060">
    <property type="entry name" value="FN3"/>
    <property type="match status" value="2"/>
</dbReference>
<dbReference type="AlphaFoldDB" id="A0A383A4L2"/>
<dbReference type="CDD" id="cd00063">
    <property type="entry name" value="FN3"/>
    <property type="match status" value="2"/>
</dbReference>
<name>A0A383A4L2_9ZZZZ</name>
<proteinExistence type="predicted"/>
<reference evidence="3" key="1">
    <citation type="submission" date="2018-05" db="EMBL/GenBank/DDBJ databases">
        <authorList>
            <person name="Lanie J.A."/>
            <person name="Ng W.-L."/>
            <person name="Kazmierczak K.M."/>
            <person name="Andrzejewski T.M."/>
            <person name="Davidsen T.M."/>
            <person name="Wayne K.J."/>
            <person name="Tettelin H."/>
            <person name="Glass J.I."/>
            <person name="Rusch D."/>
            <person name="Podicherti R."/>
            <person name="Tsui H.-C.T."/>
            <person name="Winkler M.E."/>
        </authorList>
    </citation>
    <scope>NUCLEOTIDE SEQUENCE</scope>
</reference>
<organism evidence="3">
    <name type="scientific">marine metagenome</name>
    <dbReference type="NCBI Taxonomy" id="408172"/>
    <lineage>
        <taxon>unclassified sequences</taxon>
        <taxon>metagenomes</taxon>
        <taxon>ecological metagenomes</taxon>
    </lineage>
</organism>
<dbReference type="PANTHER" id="PTHR13817">
    <property type="entry name" value="TITIN"/>
    <property type="match status" value="1"/>
</dbReference>
<dbReference type="PANTHER" id="PTHR13817:SF166">
    <property type="entry name" value="NEURONAL IGCAM-RELATED"/>
    <property type="match status" value="1"/>
</dbReference>